<accession>A0A2V4EA72</accession>
<dbReference type="PROSITE" id="PS00092">
    <property type="entry name" value="N6_MTASE"/>
    <property type="match status" value="1"/>
</dbReference>
<evidence type="ECO:0000313" key="6">
    <source>
        <dbReference type="Proteomes" id="UP000247673"/>
    </source>
</evidence>
<reference evidence="5 6" key="1">
    <citation type="submission" date="2018-05" db="EMBL/GenBank/DDBJ databases">
        <title>Reference genomes for bee gut microbiota database.</title>
        <authorList>
            <person name="Ellegaard K.M."/>
        </authorList>
    </citation>
    <scope>NUCLEOTIDE SEQUENCE [LARGE SCALE GENOMIC DNA]</scope>
    <source>
        <strain evidence="5 6">ESL0172</strain>
    </source>
</reference>
<dbReference type="GO" id="GO:0032259">
    <property type="term" value="P:methylation"/>
    <property type="evidence" value="ECO:0007669"/>
    <property type="project" value="UniProtKB-KW"/>
</dbReference>
<proteinExistence type="inferred from homology"/>
<protein>
    <submittedName>
        <fullName evidence="5">DNA methyltransferase</fullName>
    </submittedName>
</protein>
<evidence type="ECO:0000313" key="5">
    <source>
        <dbReference type="EMBL" id="PXY91373.1"/>
    </source>
</evidence>
<dbReference type="RefSeq" id="WP_110447344.1">
    <property type="nucleotide sequence ID" value="NZ_CP132381.1"/>
</dbReference>
<keyword evidence="1 5" id="KW-0489">Methyltransferase</keyword>
<dbReference type="Proteomes" id="UP000247673">
    <property type="component" value="Unassembled WGS sequence"/>
</dbReference>
<dbReference type="EMBL" id="QGLO01000004">
    <property type="protein sequence ID" value="PXY91373.1"/>
    <property type="molecule type" value="Genomic_DNA"/>
</dbReference>
<dbReference type="GO" id="GO:0008168">
    <property type="term" value="F:methyltransferase activity"/>
    <property type="evidence" value="ECO:0007669"/>
    <property type="project" value="UniProtKB-KW"/>
</dbReference>
<dbReference type="PANTHER" id="PTHR12829">
    <property type="entry name" value="N6-ADENOSINE-METHYLTRANSFERASE"/>
    <property type="match status" value="1"/>
</dbReference>
<evidence type="ECO:0000256" key="4">
    <source>
        <dbReference type="PROSITE-ProRule" id="PRU00489"/>
    </source>
</evidence>
<dbReference type="InterPro" id="IPR029063">
    <property type="entry name" value="SAM-dependent_MTases_sf"/>
</dbReference>
<dbReference type="GO" id="GO:0003676">
    <property type="term" value="F:nucleic acid binding"/>
    <property type="evidence" value="ECO:0007669"/>
    <property type="project" value="InterPro"/>
</dbReference>
<sequence length="204" mass="23694">MKNKYKIIYCDPPWQYKNQKTRAATNNHYPTLSIQDLKSLNIKSLADDNSVLIMWYTDTFAKEAIELSKAWGFKVKKMKLFTWVKLNKNYRQNITNSMKKLGCMNANDVFNLISDQLRFGMGNYTRANSEDCLIAVKGKGVRRINNSVSQIILAPIGRHSEKPQEARDRLELLYGDIPRIELFARQNVDGWHSWGNECKNDIQL</sequence>
<dbReference type="InterPro" id="IPR007757">
    <property type="entry name" value="MT-A70-like"/>
</dbReference>
<dbReference type="OrthoDB" id="6258822at2"/>
<keyword evidence="6" id="KW-1185">Reference proteome</keyword>
<comment type="caution">
    <text evidence="5">The sequence shown here is derived from an EMBL/GenBank/DDBJ whole genome shotgun (WGS) entry which is preliminary data.</text>
</comment>
<keyword evidence="2 5" id="KW-0808">Transferase</keyword>
<dbReference type="AlphaFoldDB" id="A0A2V4EA72"/>
<dbReference type="PANTHER" id="PTHR12829:SF7">
    <property type="entry name" value="N6-ADENOSINE-METHYLTRANSFERASE CATALYTIC SUBUNIT"/>
    <property type="match status" value="1"/>
</dbReference>
<dbReference type="InterPro" id="IPR002052">
    <property type="entry name" value="DNA_methylase_N6_adenine_CS"/>
</dbReference>
<evidence type="ECO:0000256" key="3">
    <source>
        <dbReference type="ARBA" id="ARBA00022691"/>
    </source>
</evidence>
<gene>
    <name evidence="5" type="ORF">DKK78_03310</name>
</gene>
<dbReference type="SUPFAM" id="SSF53335">
    <property type="entry name" value="S-adenosyl-L-methionine-dependent methyltransferases"/>
    <property type="match status" value="1"/>
</dbReference>
<keyword evidence="3" id="KW-0949">S-adenosyl-L-methionine</keyword>
<organism evidence="5 6">
    <name type="scientific">Gilliamella apis</name>
    <dbReference type="NCBI Taxonomy" id="1970738"/>
    <lineage>
        <taxon>Bacteria</taxon>
        <taxon>Pseudomonadati</taxon>
        <taxon>Pseudomonadota</taxon>
        <taxon>Gammaproteobacteria</taxon>
        <taxon>Orbales</taxon>
        <taxon>Orbaceae</taxon>
        <taxon>Gilliamella</taxon>
    </lineage>
</organism>
<evidence type="ECO:0000256" key="2">
    <source>
        <dbReference type="ARBA" id="ARBA00022679"/>
    </source>
</evidence>
<comment type="similarity">
    <text evidence="4">Belongs to the MT-A70-like family.</text>
</comment>
<dbReference type="REBASE" id="292573">
    <property type="entry name" value="M.Gap172ORF3310P"/>
</dbReference>
<evidence type="ECO:0000256" key="1">
    <source>
        <dbReference type="ARBA" id="ARBA00022603"/>
    </source>
</evidence>
<name>A0A2V4EA72_9GAMM</name>
<dbReference type="PROSITE" id="PS51143">
    <property type="entry name" value="MT_A70"/>
    <property type="match status" value="1"/>
</dbReference>
<dbReference type="Pfam" id="PF05063">
    <property type="entry name" value="MT-A70"/>
    <property type="match status" value="2"/>
</dbReference>